<proteinExistence type="predicted"/>
<feature type="region of interest" description="Disordered" evidence="2">
    <location>
        <begin position="1"/>
        <end position="26"/>
    </location>
</feature>
<evidence type="ECO:0000256" key="1">
    <source>
        <dbReference type="SAM" id="Coils"/>
    </source>
</evidence>
<feature type="coiled-coil region" evidence="1">
    <location>
        <begin position="139"/>
        <end position="166"/>
    </location>
</feature>
<comment type="caution">
    <text evidence="3">The sequence shown here is derived from an EMBL/GenBank/DDBJ whole genome shotgun (WGS) entry which is preliminary data.</text>
</comment>
<evidence type="ECO:0000313" key="4">
    <source>
        <dbReference type="Proteomes" id="UP000644507"/>
    </source>
</evidence>
<evidence type="ECO:0000313" key="3">
    <source>
        <dbReference type="EMBL" id="GHC56083.1"/>
    </source>
</evidence>
<dbReference type="RefSeq" id="WP_189570179.1">
    <property type="nucleotide sequence ID" value="NZ_BMXI01000009.1"/>
</dbReference>
<reference evidence="3" key="1">
    <citation type="journal article" date="2014" name="Int. J. Syst. Evol. Microbiol.">
        <title>Complete genome sequence of Corynebacterium casei LMG S-19264T (=DSM 44701T), isolated from a smear-ripened cheese.</title>
        <authorList>
            <consortium name="US DOE Joint Genome Institute (JGI-PGF)"/>
            <person name="Walter F."/>
            <person name="Albersmeier A."/>
            <person name="Kalinowski J."/>
            <person name="Ruckert C."/>
        </authorList>
    </citation>
    <scope>NUCLEOTIDE SEQUENCE</scope>
    <source>
        <strain evidence="3">KCTC 12988</strain>
    </source>
</reference>
<accession>A0A918TR49</accession>
<sequence length="200" mass="23081">MSSSKFSISEVHRITGKSRTTISKHMEEGKLSYEMEGDKKLIDAAELMRVYGSDCDFERVARKKTTLLPTPSEQSPQESDFIKRQLENERQERERERTQYLNQIEHLQEALGAAQEGHNRATLLLENNSSGGGALQTALDGLEKRMNQQELSLQEEKELALKLRKQNLRLKKVIQMEREKSFWERLFGGNRQMVSRPANS</sequence>
<dbReference type="AlphaFoldDB" id="A0A918TR49"/>
<reference evidence="3" key="2">
    <citation type="submission" date="2020-09" db="EMBL/GenBank/DDBJ databases">
        <authorList>
            <person name="Sun Q."/>
            <person name="Kim S."/>
        </authorList>
    </citation>
    <scope>NUCLEOTIDE SEQUENCE</scope>
    <source>
        <strain evidence="3">KCTC 12988</strain>
    </source>
</reference>
<dbReference type="Proteomes" id="UP000644507">
    <property type="component" value="Unassembled WGS sequence"/>
</dbReference>
<keyword evidence="4" id="KW-1185">Reference proteome</keyword>
<name>A0A918TR49_9BACT</name>
<feature type="coiled-coil region" evidence="1">
    <location>
        <begin position="79"/>
        <end position="110"/>
    </location>
</feature>
<evidence type="ECO:0000256" key="2">
    <source>
        <dbReference type="SAM" id="MobiDB-lite"/>
    </source>
</evidence>
<organism evidence="3 4">
    <name type="scientific">Roseibacillus persicicus</name>
    <dbReference type="NCBI Taxonomy" id="454148"/>
    <lineage>
        <taxon>Bacteria</taxon>
        <taxon>Pseudomonadati</taxon>
        <taxon>Verrucomicrobiota</taxon>
        <taxon>Verrucomicrobiia</taxon>
        <taxon>Verrucomicrobiales</taxon>
        <taxon>Verrucomicrobiaceae</taxon>
        <taxon>Roseibacillus</taxon>
    </lineage>
</organism>
<gene>
    <name evidence="3" type="ORF">GCM10007100_23720</name>
</gene>
<protein>
    <submittedName>
        <fullName evidence="3">Uncharacterized protein</fullName>
    </submittedName>
</protein>
<keyword evidence="1" id="KW-0175">Coiled coil</keyword>
<dbReference type="EMBL" id="BMXI01000009">
    <property type="protein sequence ID" value="GHC56083.1"/>
    <property type="molecule type" value="Genomic_DNA"/>
</dbReference>